<gene>
    <name evidence="1" type="ORF">MHI_LOCUS737344</name>
</gene>
<comment type="caution">
    <text evidence="1">The sequence shown here is derived from an EMBL/GenBank/DDBJ whole genome shotgun (WGS) entry which is preliminary data.</text>
</comment>
<protein>
    <submittedName>
        <fullName evidence="1">Uncharacterized protein</fullName>
    </submittedName>
</protein>
<proteinExistence type="predicted"/>
<feature type="non-terminal residue" evidence="1">
    <location>
        <position position="34"/>
    </location>
</feature>
<keyword evidence="2" id="KW-1185">Reference proteome</keyword>
<reference evidence="1" key="1">
    <citation type="submission" date="2020-07" db="EMBL/GenBank/DDBJ databases">
        <authorList>
            <person name="Nazaruddin N."/>
        </authorList>
    </citation>
    <scope>NUCLEOTIDE SEQUENCE</scope>
</reference>
<feature type="non-terminal residue" evidence="1">
    <location>
        <position position="1"/>
    </location>
</feature>
<name>A0A6V7HE37_9HYME</name>
<evidence type="ECO:0000313" key="1">
    <source>
        <dbReference type="EMBL" id="CAD1477609.1"/>
    </source>
</evidence>
<dbReference type="AlphaFoldDB" id="A0A6V7HE37"/>
<organism evidence="1 2">
    <name type="scientific">Heterotrigona itama</name>
    <dbReference type="NCBI Taxonomy" id="395501"/>
    <lineage>
        <taxon>Eukaryota</taxon>
        <taxon>Metazoa</taxon>
        <taxon>Ecdysozoa</taxon>
        <taxon>Arthropoda</taxon>
        <taxon>Hexapoda</taxon>
        <taxon>Insecta</taxon>
        <taxon>Pterygota</taxon>
        <taxon>Neoptera</taxon>
        <taxon>Endopterygota</taxon>
        <taxon>Hymenoptera</taxon>
        <taxon>Apocrita</taxon>
        <taxon>Aculeata</taxon>
        <taxon>Apoidea</taxon>
        <taxon>Anthophila</taxon>
        <taxon>Apidae</taxon>
        <taxon>Heterotrigona</taxon>
    </lineage>
</organism>
<evidence type="ECO:0000313" key="2">
    <source>
        <dbReference type="Proteomes" id="UP000752696"/>
    </source>
</evidence>
<dbReference type="EMBL" id="CAJDYZ010010117">
    <property type="protein sequence ID" value="CAD1477609.1"/>
    <property type="molecule type" value="Genomic_DNA"/>
</dbReference>
<sequence>VHRCYLKLHSNSVIAASKNHSLICIAAPPETNEI</sequence>
<accession>A0A6V7HE37</accession>
<dbReference type="Proteomes" id="UP000752696">
    <property type="component" value="Unassembled WGS sequence"/>
</dbReference>